<evidence type="ECO:0000256" key="7">
    <source>
        <dbReference type="PROSITE-ProRule" id="PRU01091"/>
    </source>
</evidence>
<dbReference type="PROSITE" id="PS51755">
    <property type="entry name" value="OMPR_PHOB"/>
    <property type="match status" value="1"/>
</dbReference>
<organism evidence="10 11">
    <name type="scientific">Achromobacter aloeverae</name>
    <dbReference type="NCBI Taxonomy" id="1750518"/>
    <lineage>
        <taxon>Bacteria</taxon>
        <taxon>Pseudomonadati</taxon>
        <taxon>Pseudomonadota</taxon>
        <taxon>Betaproteobacteria</taxon>
        <taxon>Burkholderiales</taxon>
        <taxon>Alcaligenaceae</taxon>
        <taxon>Achromobacter</taxon>
    </lineage>
</organism>
<dbReference type="GO" id="GO:0006355">
    <property type="term" value="P:regulation of DNA-templated transcription"/>
    <property type="evidence" value="ECO:0007669"/>
    <property type="project" value="InterPro"/>
</dbReference>
<dbReference type="AlphaFoldDB" id="A0A4Q1HLH6"/>
<evidence type="ECO:0000256" key="3">
    <source>
        <dbReference type="ARBA" id="ARBA00023015"/>
    </source>
</evidence>
<dbReference type="SMART" id="SM00862">
    <property type="entry name" value="Trans_reg_C"/>
    <property type="match status" value="1"/>
</dbReference>
<reference evidence="10 11" key="1">
    <citation type="journal article" date="2017" name="Int. J. Syst. Evol. Microbiol.">
        <title>Achromobacter aloeverae sp. nov., isolated from the root of Aloe vera (L.) Burm.f.</title>
        <authorList>
            <person name="Kuncharoen N."/>
            <person name="Muramatsu Y."/>
            <person name="Shibata C."/>
            <person name="Kamakura Y."/>
            <person name="Nakagawa Y."/>
            <person name="Tanasupawat S."/>
        </authorList>
    </citation>
    <scope>NUCLEOTIDE SEQUENCE [LARGE SCALE GENOMIC DNA]</scope>
    <source>
        <strain evidence="10 11">AVA-1</strain>
    </source>
</reference>
<dbReference type="InterPro" id="IPR039420">
    <property type="entry name" value="WalR-like"/>
</dbReference>
<keyword evidence="1 6" id="KW-0597">Phosphoprotein</keyword>
<gene>
    <name evidence="10" type="ORF">C7R54_13455</name>
</gene>
<dbReference type="RefSeq" id="WP_129150928.1">
    <property type="nucleotide sequence ID" value="NZ_JBHSDO010000014.1"/>
</dbReference>
<dbReference type="InterPro" id="IPR016032">
    <property type="entry name" value="Sig_transdc_resp-reg_C-effctor"/>
</dbReference>
<dbReference type="SMART" id="SM00448">
    <property type="entry name" value="REC"/>
    <property type="match status" value="1"/>
</dbReference>
<comment type="caution">
    <text evidence="10">The sequence shown here is derived from an EMBL/GenBank/DDBJ whole genome shotgun (WGS) entry which is preliminary data.</text>
</comment>
<evidence type="ECO:0000256" key="1">
    <source>
        <dbReference type="ARBA" id="ARBA00022553"/>
    </source>
</evidence>
<keyword evidence="11" id="KW-1185">Reference proteome</keyword>
<dbReference type="PROSITE" id="PS50110">
    <property type="entry name" value="RESPONSE_REGULATORY"/>
    <property type="match status" value="1"/>
</dbReference>
<feature type="domain" description="OmpR/PhoB-type" evidence="9">
    <location>
        <begin position="138"/>
        <end position="238"/>
    </location>
</feature>
<dbReference type="CDD" id="cd00383">
    <property type="entry name" value="trans_reg_C"/>
    <property type="match status" value="1"/>
</dbReference>
<keyword evidence="5" id="KW-0804">Transcription</keyword>
<name>A0A4Q1HLH6_9BURK</name>
<dbReference type="CDD" id="cd17574">
    <property type="entry name" value="REC_OmpR"/>
    <property type="match status" value="1"/>
</dbReference>
<dbReference type="SUPFAM" id="SSF46894">
    <property type="entry name" value="C-terminal effector domain of the bipartite response regulators"/>
    <property type="match status" value="1"/>
</dbReference>
<proteinExistence type="predicted"/>
<dbReference type="GO" id="GO:0000156">
    <property type="term" value="F:phosphorelay response regulator activity"/>
    <property type="evidence" value="ECO:0007669"/>
    <property type="project" value="TreeGrafter"/>
</dbReference>
<feature type="modified residue" description="4-aspartylphosphate" evidence="6">
    <location>
        <position position="54"/>
    </location>
</feature>
<evidence type="ECO:0000259" key="9">
    <source>
        <dbReference type="PROSITE" id="PS51755"/>
    </source>
</evidence>
<keyword evidence="4 7" id="KW-0238">DNA-binding</keyword>
<dbReference type="InterPro" id="IPR011006">
    <property type="entry name" value="CheY-like_superfamily"/>
</dbReference>
<dbReference type="Gene3D" id="6.10.250.690">
    <property type="match status" value="1"/>
</dbReference>
<evidence type="ECO:0000256" key="5">
    <source>
        <dbReference type="ARBA" id="ARBA00023163"/>
    </source>
</evidence>
<feature type="domain" description="Response regulatory" evidence="8">
    <location>
        <begin position="5"/>
        <end position="121"/>
    </location>
</feature>
<keyword evidence="3" id="KW-0805">Transcription regulation</keyword>
<dbReference type="SUPFAM" id="SSF52172">
    <property type="entry name" value="CheY-like"/>
    <property type="match status" value="1"/>
</dbReference>
<keyword evidence="2" id="KW-0902">Two-component regulatory system</keyword>
<dbReference type="PANTHER" id="PTHR48111">
    <property type="entry name" value="REGULATOR OF RPOS"/>
    <property type="match status" value="1"/>
</dbReference>
<dbReference type="Proteomes" id="UP000290849">
    <property type="component" value="Unassembled WGS sequence"/>
</dbReference>
<evidence type="ECO:0000256" key="2">
    <source>
        <dbReference type="ARBA" id="ARBA00023012"/>
    </source>
</evidence>
<evidence type="ECO:0000259" key="8">
    <source>
        <dbReference type="PROSITE" id="PS50110"/>
    </source>
</evidence>
<dbReference type="GO" id="GO:0005829">
    <property type="term" value="C:cytosol"/>
    <property type="evidence" value="ECO:0007669"/>
    <property type="project" value="TreeGrafter"/>
</dbReference>
<dbReference type="Pfam" id="PF00072">
    <property type="entry name" value="Response_reg"/>
    <property type="match status" value="1"/>
</dbReference>
<dbReference type="Pfam" id="PF00486">
    <property type="entry name" value="Trans_reg_C"/>
    <property type="match status" value="1"/>
</dbReference>
<evidence type="ECO:0000313" key="11">
    <source>
        <dbReference type="Proteomes" id="UP000290849"/>
    </source>
</evidence>
<dbReference type="PANTHER" id="PTHR48111:SF4">
    <property type="entry name" value="DNA-BINDING DUAL TRANSCRIPTIONAL REGULATOR OMPR"/>
    <property type="match status" value="1"/>
</dbReference>
<protein>
    <submittedName>
        <fullName evidence="10">DNA-binding response regulator</fullName>
    </submittedName>
</protein>
<dbReference type="EMBL" id="PYAL01000003">
    <property type="protein sequence ID" value="RXN90495.1"/>
    <property type="molecule type" value="Genomic_DNA"/>
</dbReference>
<accession>A0A4Q1HLH6</accession>
<dbReference type="OrthoDB" id="165980at2"/>
<dbReference type="FunFam" id="3.40.50.2300:FF:000001">
    <property type="entry name" value="DNA-binding response regulator PhoB"/>
    <property type="match status" value="1"/>
</dbReference>
<dbReference type="Gene3D" id="1.10.10.10">
    <property type="entry name" value="Winged helix-like DNA-binding domain superfamily/Winged helix DNA-binding domain"/>
    <property type="match status" value="1"/>
</dbReference>
<dbReference type="Gene3D" id="3.40.50.2300">
    <property type="match status" value="1"/>
</dbReference>
<feature type="DNA-binding region" description="OmpR/PhoB-type" evidence="7">
    <location>
        <begin position="138"/>
        <end position="238"/>
    </location>
</feature>
<dbReference type="InterPro" id="IPR001789">
    <property type="entry name" value="Sig_transdc_resp-reg_receiver"/>
</dbReference>
<sequence length="246" mass="26794">MTTSPILLVEDDIEIREALADFLAGKGYAVHQAGSVEDALACLAREAVDLVLLDIMLPGQDGLDLCRRLRAAGPAQGPRIIMLTALIEPTDKVVGLELGADDYVSKPFDLRELLARIRAVLRRPGEGSPAAGRSLQAAMAYKFAGFVFYPQHRYMRSRAGVRIPLTGAETDLLLVFCQHPRRVLAREELLSLTRGEGAPVAVRSVDLLVSRLRRKLAGDDPLEDPIRTVRADGYALHYEVTVASAA</sequence>
<dbReference type="InterPro" id="IPR036388">
    <property type="entry name" value="WH-like_DNA-bd_sf"/>
</dbReference>
<dbReference type="InterPro" id="IPR001867">
    <property type="entry name" value="OmpR/PhoB-type_DNA-bd"/>
</dbReference>
<dbReference type="GO" id="GO:0000976">
    <property type="term" value="F:transcription cis-regulatory region binding"/>
    <property type="evidence" value="ECO:0007669"/>
    <property type="project" value="TreeGrafter"/>
</dbReference>
<evidence type="ECO:0000313" key="10">
    <source>
        <dbReference type="EMBL" id="RXN90495.1"/>
    </source>
</evidence>
<dbReference type="GO" id="GO:0032993">
    <property type="term" value="C:protein-DNA complex"/>
    <property type="evidence" value="ECO:0007669"/>
    <property type="project" value="TreeGrafter"/>
</dbReference>
<evidence type="ECO:0000256" key="4">
    <source>
        <dbReference type="ARBA" id="ARBA00023125"/>
    </source>
</evidence>
<evidence type="ECO:0000256" key="6">
    <source>
        <dbReference type="PROSITE-ProRule" id="PRU00169"/>
    </source>
</evidence>